<name>A0AAV7S0P7_PLEWA</name>
<protein>
    <submittedName>
        <fullName evidence="1">Uncharacterized protein</fullName>
    </submittedName>
</protein>
<dbReference type="Proteomes" id="UP001066276">
    <property type="component" value="Chromosome 5"/>
</dbReference>
<gene>
    <name evidence="1" type="ORF">NDU88_009784</name>
</gene>
<dbReference type="EMBL" id="JANPWB010000009">
    <property type="protein sequence ID" value="KAJ1157069.1"/>
    <property type="molecule type" value="Genomic_DNA"/>
</dbReference>
<reference evidence="1" key="1">
    <citation type="journal article" date="2022" name="bioRxiv">
        <title>Sequencing and chromosome-scale assembly of the giantPleurodeles waltlgenome.</title>
        <authorList>
            <person name="Brown T."/>
            <person name="Elewa A."/>
            <person name="Iarovenko S."/>
            <person name="Subramanian E."/>
            <person name="Araus A.J."/>
            <person name="Petzold A."/>
            <person name="Susuki M."/>
            <person name="Suzuki K.-i.T."/>
            <person name="Hayashi T."/>
            <person name="Toyoda A."/>
            <person name="Oliveira C."/>
            <person name="Osipova E."/>
            <person name="Leigh N.D."/>
            <person name="Simon A."/>
            <person name="Yun M.H."/>
        </authorList>
    </citation>
    <scope>NUCLEOTIDE SEQUENCE</scope>
    <source>
        <strain evidence="1">20211129_DDA</strain>
        <tissue evidence="1">Liver</tissue>
    </source>
</reference>
<evidence type="ECO:0000313" key="2">
    <source>
        <dbReference type="Proteomes" id="UP001066276"/>
    </source>
</evidence>
<comment type="caution">
    <text evidence="1">The sequence shown here is derived from an EMBL/GenBank/DDBJ whole genome shotgun (WGS) entry which is preliminary data.</text>
</comment>
<sequence>MAAQVTPPCSATSLAYSCATDCILQEITMVGRRMEAMDLKISNLSAASTSILADIACFQVMVTGVDQRLTIVEDHIAALPERDTEMQSLRAKITDLEDRKRALRMLVSRPSPRALRWAIVAKVLGYRYWDNILQWAQIHGDLAYENTQTQVFSNYICNVQAMQC</sequence>
<keyword evidence="2" id="KW-1185">Reference proteome</keyword>
<evidence type="ECO:0000313" key="1">
    <source>
        <dbReference type="EMBL" id="KAJ1157069.1"/>
    </source>
</evidence>
<accession>A0AAV7S0P7</accession>
<organism evidence="1 2">
    <name type="scientific">Pleurodeles waltl</name>
    <name type="common">Iberian ribbed newt</name>
    <dbReference type="NCBI Taxonomy" id="8319"/>
    <lineage>
        <taxon>Eukaryota</taxon>
        <taxon>Metazoa</taxon>
        <taxon>Chordata</taxon>
        <taxon>Craniata</taxon>
        <taxon>Vertebrata</taxon>
        <taxon>Euteleostomi</taxon>
        <taxon>Amphibia</taxon>
        <taxon>Batrachia</taxon>
        <taxon>Caudata</taxon>
        <taxon>Salamandroidea</taxon>
        <taxon>Salamandridae</taxon>
        <taxon>Pleurodelinae</taxon>
        <taxon>Pleurodeles</taxon>
    </lineage>
</organism>
<dbReference type="AlphaFoldDB" id="A0AAV7S0P7"/>
<proteinExistence type="predicted"/>